<evidence type="ECO:0000256" key="3">
    <source>
        <dbReference type="ARBA" id="ARBA00022475"/>
    </source>
</evidence>
<comment type="similarity">
    <text evidence="2">Belongs to the Rht family.</text>
</comment>
<evidence type="ECO:0000256" key="4">
    <source>
        <dbReference type="ARBA" id="ARBA00022692"/>
    </source>
</evidence>
<keyword evidence="5 7" id="KW-1133">Transmembrane helix</keyword>
<dbReference type="STRING" id="264198.Reut_A3399"/>
<dbReference type="PANTHER" id="PTHR30086:SF15">
    <property type="entry name" value="LEUCINE EFFLUX PROTEIN"/>
    <property type="match status" value="1"/>
</dbReference>
<reference evidence="8" key="1">
    <citation type="submission" date="2005-08" db="EMBL/GenBank/DDBJ databases">
        <title>Complete sequence of Chromosome1 of Ralstonia eutropha JMP134.</title>
        <authorList>
            <person name="Copeland A."/>
            <person name="Lucas S."/>
            <person name="Lapidus A."/>
            <person name="Barry K."/>
            <person name="Detter J.C."/>
            <person name="Glavina T."/>
            <person name="Hammon N."/>
            <person name="Israni S."/>
            <person name="Pitluck S."/>
            <person name="Goltsman E."/>
            <person name="Martinez M."/>
            <person name="Schmutz J."/>
            <person name="Larimer F."/>
            <person name="Land M."/>
            <person name="Lykidis A."/>
            <person name="Richardson P."/>
        </authorList>
    </citation>
    <scope>NUCLEOTIDE SEQUENCE</scope>
    <source>
        <strain evidence="8">JMP134</strain>
    </source>
</reference>
<organism evidence="8">
    <name type="scientific">Cupriavidus pinatubonensis (strain JMP 134 / LMG 1197)</name>
    <name type="common">Cupriavidus necator (strain JMP 134)</name>
    <dbReference type="NCBI Taxonomy" id="264198"/>
    <lineage>
        <taxon>Bacteria</taxon>
        <taxon>Pseudomonadati</taxon>
        <taxon>Pseudomonadota</taxon>
        <taxon>Betaproteobacteria</taxon>
        <taxon>Burkholderiales</taxon>
        <taxon>Burkholderiaceae</taxon>
        <taxon>Cupriavidus</taxon>
    </lineage>
</organism>
<dbReference type="PANTHER" id="PTHR30086">
    <property type="entry name" value="ARGININE EXPORTER PROTEIN ARGO"/>
    <property type="match status" value="1"/>
</dbReference>
<evidence type="ECO:0000256" key="5">
    <source>
        <dbReference type="ARBA" id="ARBA00022989"/>
    </source>
</evidence>
<name>Q46VS7_CUPPJ</name>
<dbReference type="AlphaFoldDB" id="Q46VS7"/>
<dbReference type="GO" id="GO:0005886">
    <property type="term" value="C:plasma membrane"/>
    <property type="evidence" value="ECO:0007669"/>
    <property type="project" value="UniProtKB-SubCell"/>
</dbReference>
<dbReference type="eggNOG" id="COG1280">
    <property type="taxonomic scope" value="Bacteria"/>
</dbReference>
<feature type="transmembrane region" description="Helical" evidence="7">
    <location>
        <begin position="58"/>
        <end position="81"/>
    </location>
</feature>
<evidence type="ECO:0000256" key="6">
    <source>
        <dbReference type="ARBA" id="ARBA00023136"/>
    </source>
</evidence>
<accession>Q46VS7</accession>
<evidence type="ECO:0000256" key="1">
    <source>
        <dbReference type="ARBA" id="ARBA00004651"/>
    </source>
</evidence>
<keyword evidence="6 7" id="KW-0472">Membrane</keyword>
<dbReference type="GO" id="GO:0015190">
    <property type="term" value="F:L-leucine transmembrane transporter activity"/>
    <property type="evidence" value="ECO:0007669"/>
    <property type="project" value="TreeGrafter"/>
</dbReference>
<feature type="transmembrane region" description="Helical" evidence="7">
    <location>
        <begin position="200"/>
        <end position="218"/>
    </location>
</feature>
<dbReference type="InterPro" id="IPR001123">
    <property type="entry name" value="LeuE-type"/>
</dbReference>
<evidence type="ECO:0000256" key="2">
    <source>
        <dbReference type="ARBA" id="ARBA00007928"/>
    </source>
</evidence>
<keyword evidence="4 7" id="KW-0812">Transmembrane</keyword>
<proteinExistence type="inferred from homology"/>
<dbReference type="KEGG" id="reu:Reut_A3399"/>
<dbReference type="GO" id="GO:0015820">
    <property type="term" value="P:L-leucine transport"/>
    <property type="evidence" value="ECO:0007669"/>
    <property type="project" value="TreeGrafter"/>
</dbReference>
<comment type="subcellular location">
    <subcellularLocation>
        <location evidence="1">Cell membrane</location>
        <topology evidence="1">Multi-pass membrane protein</topology>
    </subcellularLocation>
</comment>
<feature type="transmembrane region" description="Helical" evidence="7">
    <location>
        <begin position="22"/>
        <end position="46"/>
    </location>
</feature>
<dbReference type="EMBL" id="CP000090">
    <property type="protein sequence ID" value="AAZ62757.1"/>
    <property type="molecule type" value="Genomic_DNA"/>
</dbReference>
<evidence type="ECO:0000256" key="7">
    <source>
        <dbReference type="SAM" id="Phobius"/>
    </source>
</evidence>
<dbReference type="PIRSF" id="PIRSF006324">
    <property type="entry name" value="LeuE"/>
    <property type="match status" value="1"/>
</dbReference>
<protein>
    <submittedName>
        <fullName evidence="8">Lysine exporter protein (LYSE/YGGA)</fullName>
    </submittedName>
</protein>
<dbReference type="HOGENOM" id="CLU_079569_3_1_4"/>
<sequence length="221" mass="23643">MPDRPPERQYPPETFMFDIQNYYSFLLAILVFQLIPGPGTIAILNATARNGVAAGMGAVLGTLLGDLAFMVAAVAGLAAVMKANPPLFQGLQWFGAAYLCWMGVQLLRARISDVPAAPEPRKTAKVYLRQGFAVSLTNPKVILFFVAFFPLFLRPDSPPLTLAAMMAHVTLISLLYQAGLVLVGNAIAGKLKALPFARKVATRLAGIALVGFGLKLAASNR</sequence>
<feature type="transmembrane region" description="Helical" evidence="7">
    <location>
        <begin position="132"/>
        <end position="153"/>
    </location>
</feature>
<feature type="transmembrane region" description="Helical" evidence="7">
    <location>
        <begin position="165"/>
        <end position="188"/>
    </location>
</feature>
<keyword evidence="3" id="KW-1003">Cell membrane</keyword>
<evidence type="ECO:0000313" key="8">
    <source>
        <dbReference type="EMBL" id="AAZ62757.1"/>
    </source>
</evidence>
<dbReference type="Pfam" id="PF01810">
    <property type="entry name" value="LysE"/>
    <property type="match status" value="1"/>
</dbReference>
<gene>
    <name evidence="8" type="ordered locus">Reut_A3399</name>
</gene>